<sequence length="131" mass="14163">MSERVWIDEQLALAVHEQLLVRHGGLAGVRDLGLLRFALARPQQLEAYGDDMDKVTAAAAYTVAIVQNHPFADGNKRTGFVAGLLFLELNGMAFTASEEAATEAVLALASGQSDEGVYRAFLRDKCSPISR</sequence>
<dbReference type="PIRSF" id="PIRSF018297">
    <property type="entry name" value="Doc"/>
    <property type="match status" value="1"/>
</dbReference>
<dbReference type="STRING" id="1827387.A4S15_12480"/>
<dbReference type="InterPro" id="IPR003812">
    <property type="entry name" value="Fido"/>
</dbReference>
<dbReference type="InterPro" id="IPR036597">
    <property type="entry name" value="Fido-like_dom_sf"/>
</dbReference>
<dbReference type="RefSeq" id="WP_376801919.1">
    <property type="nucleotide sequence ID" value="NZ_DBNB01000003.1"/>
</dbReference>
<evidence type="ECO:0000313" key="2">
    <source>
        <dbReference type="EMBL" id="OQW51035.1"/>
    </source>
</evidence>
<proteinExistence type="predicted"/>
<feature type="domain" description="Fido" evidence="1">
    <location>
        <begin position="7"/>
        <end position="124"/>
    </location>
</feature>
<comment type="caution">
    <text evidence="2">The sequence shown here is derived from an EMBL/GenBank/DDBJ whole genome shotgun (WGS) entry which is preliminary data.</text>
</comment>
<dbReference type="GO" id="GO:0016301">
    <property type="term" value="F:kinase activity"/>
    <property type="evidence" value="ECO:0007669"/>
    <property type="project" value="InterPro"/>
</dbReference>
<dbReference type="PROSITE" id="PS51459">
    <property type="entry name" value="FIDO"/>
    <property type="match status" value="1"/>
</dbReference>
<dbReference type="EMBL" id="LWDL01000022">
    <property type="protein sequence ID" value="OQW51035.1"/>
    <property type="molecule type" value="Genomic_DNA"/>
</dbReference>
<dbReference type="Gene3D" id="1.20.120.1870">
    <property type="entry name" value="Fic/DOC protein, Fido domain"/>
    <property type="match status" value="1"/>
</dbReference>
<dbReference type="NCBIfam" id="TIGR01550">
    <property type="entry name" value="DOC_P1"/>
    <property type="match status" value="1"/>
</dbReference>
<organism evidence="2 3">
    <name type="scientific">Candidatus Raskinella chloraquaticus</name>
    <dbReference type="NCBI Taxonomy" id="1951219"/>
    <lineage>
        <taxon>Bacteria</taxon>
        <taxon>Pseudomonadati</taxon>
        <taxon>Pseudomonadota</taxon>
        <taxon>Alphaproteobacteria</taxon>
        <taxon>Hyphomicrobiales</taxon>
        <taxon>Phreatobacteraceae</taxon>
        <taxon>Candidatus Raskinella</taxon>
    </lineage>
</organism>
<dbReference type="PANTHER" id="PTHR39426:SF1">
    <property type="entry name" value="HOMOLOGY TO DEATH-ON-CURING PROTEIN OF PHAGE P1"/>
    <property type="match status" value="1"/>
</dbReference>
<dbReference type="PANTHER" id="PTHR39426">
    <property type="entry name" value="HOMOLOGY TO DEATH-ON-CURING PROTEIN OF PHAGE P1"/>
    <property type="match status" value="1"/>
</dbReference>
<dbReference type="Pfam" id="PF02661">
    <property type="entry name" value="Fic"/>
    <property type="match status" value="1"/>
</dbReference>
<dbReference type="InterPro" id="IPR053737">
    <property type="entry name" value="Type_II_TA_Toxin"/>
</dbReference>
<evidence type="ECO:0000313" key="3">
    <source>
        <dbReference type="Proteomes" id="UP000192872"/>
    </source>
</evidence>
<accession>A0A1W9HU84</accession>
<dbReference type="AlphaFoldDB" id="A0A1W9HU84"/>
<dbReference type="SUPFAM" id="SSF140931">
    <property type="entry name" value="Fic-like"/>
    <property type="match status" value="1"/>
</dbReference>
<reference evidence="2 3" key="1">
    <citation type="journal article" date="2017" name="Water Res.">
        <title>Comammox in drinking water systems.</title>
        <authorList>
            <person name="Wang Y."/>
            <person name="Ma L."/>
            <person name="Mao Y."/>
            <person name="Jiang X."/>
            <person name="Xia Y."/>
            <person name="Yu K."/>
            <person name="Li B."/>
            <person name="Zhang T."/>
        </authorList>
    </citation>
    <scope>NUCLEOTIDE SEQUENCE [LARGE SCALE GENOMIC DNA]</scope>
    <source>
        <strain evidence="2">SG_bin8</strain>
    </source>
</reference>
<gene>
    <name evidence="2" type="ORF">A4S15_12480</name>
</gene>
<name>A0A1W9HU84_9HYPH</name>
<evidence type="ECO:0000259" key="1">
    <source>
        <dbReference type="PROSITE" id="PS51459"/>
    </source>
</evidence>
<protein>
    <submittedName>
        <fullName evidence="2">Death-on-curing protein</fullName>
    </submittedName>
</protein>
<dbReference type="Proteomes" id="UP000192872">
    <property type="component" value="Unassembled WGS sequence"/>
</dbReference>
<dbReference type="InterPro" id="IPR006440">
    <property type="entry name" value="Doc"/>
</dbReference>